<name>A0AAV4JZ53_9GAST</name>
<dbReference type="GO" id="GO:1990234">
    <property type="term" value="C:transferase complex"/>
    <property type="evidence" value="ECO:0007669"/>
    <property type="project" value="UniProtKB-ARBA"/>
</dbReference>
<proteinExistence type="predicted"/>
<dbReference type="SMART" id="SM00320">
    <property type="entry name" value="WD40"/>
    <property type="match status" value="4"/>
</dbReference>
<dbReference type="InterPro" id="IPR001680">
    <property type="entry name" value="WD40_rpt"/>
</dbReference>
<reference evidence="4 5" key="1">
    <citation type="journal article" date="2021" name="Elife">
        <title>Chloroplast acquisition without the gene transfer in kleptoplastic sea slugs, Plakobranchus ocellatus.</title>
        <authorList>
            <person name="Maeda T."/>
            <person name="Takahashi S."/>
            <person name="Yoshida T."/>
            <person name="Shimamura S."/>
            <person name="Takaki Y."/>
            <person name="Nagai Y."/>
            <person name="Toyoda A."/>
            <person name="Suzuki Y."/>
            <person name="Arimoto A."/>
            <person name="Ishii H."/>
            <person name="Satoh N."/>
            <person name="Nishiyama T."/>
            <person name="Hasebe M."/>
            <person name="Maruyama T."/>
            <person name="Minagawa J."/>
            <person name="Obokata J."/>
            <person name="Shigenobu S."/>
        </authorList>
    </citation>
    <scope>NUCLEOTIDE SEQUENCE [LARGE SCALE GENOMIC DNA]</scope>
</reference>
<dbReference type="EMBL" id="BMAT01010610">
    <property type="protein sequence ID" value="GFS28083.1"/>
    <property type="molecule type" value="Genomic_DNA"/>
</dbReference>
<protein>
    <submittedName>
        <fullName evidence="4">NACHT and WD repeat domain-containing protein 1</fullName>
    </submittedName>
</protein>
<evidence type="ECO:0000256" key="1">
    <source>
        <dbReference type="ARBA" id="ARBA00022574"/>
    </source>
</evidence>
<keyword evidence="2" id="KW-0677">Repeat</keyword>
<dbReference type="InterPro" id="IPR036322">
    <property type="entry name" value="WD40_repeat_dom_sf"/>
</dbReference>
<dbReference type="PROSITE" id="PS50082">
    <property type="entry name" value="WD_REPEATS_2"/>
    <property type="match status" value="2"/>
</dbReference>
<dbReference type="InterPro" id="IPR019775">
    <property type="entry name" value="WD40_repeat_CS"/>
</dbReference>
<sequence>MHDYPVKLSMVDNYLYVMEQSPRKYDVLRVLDLDQGGEYVMVEDTRCCVHSLSFNDNEKYVILRVYEKPDAYQATFYCRLYERNRLAPFTLEKRAKHMDVSKTGDLVAYADDHICYICSPQPETLTLHITYRLHHQEVISNILFAPDAYFLLTFIPGDGIKVWVPRRGESTLTIEGTNKESFFSHSASPDCLHYITANHRLLQVLSSYKECHKIRVYNLSSGEIIHTLCSSELNYGIAMLEVDKGEEFALVATRDTGIVNGNTAKSALLWDLETGTVASRITSSRPFTAIKLLVQGKTIYALAAQWRDPVITVYNLGTIHRPSPGAKVVRHIHGHSLSILQMELATNPNPDAGGDRLISVASDNTIRVWELKQVLTPASKTKTVDLGAVISIVYSKEADAVFLATDKGAILRQCSKTGKKTTVTDDLGDPPHKMMMSKNGRLLIAAVKNLIYVYYVETGELEYTLESCAESSISCLAENGNVLVAGHSGMEGKGRIWDLSNGNIVKDVTFLYGFYTTAVNPGGTQFGVTMFEYPIMVDVFSSNDEGSNISMEQVDSMMAASSHLIFSPDSSMLVSTSGDGRIRIVDTETGR</sequence>
<organism evidence="4 5">
    <name type="scientific">Elysia marginata</name>
    <dbReference type="NCBI Taxonomy" id="1093978"/>
    <lineage>
        <taxon>Eukaryota</taxon>
        <taxon>Metazoa</taxon>
        <taxon>Spiralia</taxon>
        <taxon>Lophotrochozoa</taxon>
        <taxon>Mollusca</taxon>
        <taxon>Gastropoda</taxon>
        <taxon>Heterobranchia</taxon>
        <taxon>Euthyneura</taxon>
        <taxon>Panpulmonata</taxon>
        <taxon>Sacoglossa</taxon>
        <taxon>Placobranchoidea</taxon>
        <taxon>Plakobranchidae</taxon>
        <taxon>Elysia</taxon>
    </lineage>
</organism>
<evidence type="ECO:0000313" key="4">
    <source>
        <dbReference type="EMBL" id="GFS28083.1"/>
    </source>
</evidence>
<evidence type="ECO:0000256" key="2">
    <source>
        <dbReference type="ARBA" id="ARBA00022737"/>
    </source>
</evidence>
<comment type="caution">
    <text evidence="4">The sequence shown here is derived from an EMBL/GenBank/DDBJ whole genome shotgun (WGS) entry which is preliminary data.</text>
</comment>
<gene>
    <name evidence="4" type="ORF">ElyMa_005333800</name>
</gene>
<dbReference type="PROSITE" id="PS00678">
    <property type="entry name" value="WD_REPEATS_1"/>
    <property type="match status" value="1"/>
</dbReference>
<keyword evidence="5" id="KW-1185">Reference proteome</keyword>
<dbReference type="PANTHER" id="PTHR22847">
    <property type="entry name" value="WD40 REPEAT PROTEIN"/>
    <property type="match status" value="1"/>
</dbReference>
<dbReference type="PANTHER" id="PTHR22847:SF637">
    <property type="entry name" value="WD REPEAT DOMAIN 5B"/>
    <property type="match status" value="1"/>
</dbReference>
<feature type="repeat" description="WD" evidence="3">
    <location>
        <begin position="332"/>
        <end position="372"/>
    </location>
</feature>
<dbReference type="Proteomes" id="UP000762676">
    <property type="component" value="Unassembled WGS sequence"/>
</dbReference>
<dbReference type="AlphaFoldDB" id="A0AAV4JZ53"/>
<feature type="repeat" description="WD" evidence="3">
    <location>
        <begin position="554"/>
        <end position="591"/>
    </location>
</feature>
<evidence type="ECO:0000313" key="5">
    <source>
        <dbReference type="Proteomes" id="UP000762676"/>
    </source>
</evidence>
<accession>A0AAV4JZ53</accession>
<dbReference type="InterPro" id="IPR015943">
    <property type="entry name" value="WD40/YVTN_repeat-like_dom_sf"/>
</dbReference>
<keyword evidence="1 3" id="KW-0853">WD repeat</keyword>
<dbReference type="SUPFAM" id="SSF50978">
    <property type="entry name" value="WD40 repeat-like"/>
    <property type="match status" value="2"/>
</dbReference>
<evidence type="ECO:0000256" key="3">
    <source>
        <dbReference type="PROSITE-ProRule" id="PRU00221"/>
    </source>
</evidence>
<dbReference type="PROSITE" id="PS50294">
    <property type="entry name" value="WD_REPEATS_REGION"/>
    <property type="match status" value="1"/>
</dbReference>
<dbReference type="Pfam" id="PF00400">
    <property type="entry name" value="WD40"/>
    <property type="match status" value="2"/>
</dbReference>
<dbReference type="Gene3D" id="2.130.10.10">
    <property type="entry name" value="YVTN repeat-like/Quinoprotein amine dehydrogenase"/>
    <property type="match status" value="2"/>
</dbReference>